<sequence length="216" mass="23695">MTTYLQAVNDVLVRLREEEVSTVTETSYSSLIGKFVNDAKRQIEDSFEWNILGTTIVVSTVAGTSSYSLTGAGQKFRVQDVINDTNNTTMTNIPFVNMNRYLNFGTVSSGVPLYYAFDGVDASYDTKVTVFPIPDGVVSLRFSLVVPQAPLSADGTVILMPSELVVQSAYARALVERGEDGGLSSSEAYQLYRSMLSDYISMEATRYPEFGSFEAV</sequence>
<organism evidence="1">
    <name type="scientific">uncultured Caudovirales phage</name>
    <dbReference type="NCBI Taxonomy" id="2100421"/>
    <lineage>
        <taxon>Viruses</taxon>
        <taxon>Duplodnaviria</taxon>
        <taxon>Heunggongvirae</taxon>
        <taxon>Uroviricota</taxon>
        <taxon>Caudoviricetes</taxon>
        <taxon>Peduoviridae</taxon>
        <taxon>Maltschvirus</taxon>
        <taxon>Maltschvirus maltsch</taxon>
    </lineage>
</organism>
<dbReference type="Pfam" id="PF24175">
    <property type="entry name" value="SU10_adaptor"/>
    <property type="match status" value="1"/>
</dbReference>
<name>A0A6J5LXX9_9CAUD</name>
<gene>
    <name evidence="1" type="ORF">UFOVP308_30</name>
</gene>
<proteinExistence type="predicted"/>
<accession>A0A6J5LXX9</accession>
<dbReference type="EMBL" id="LR796319">
    <property type="protein sequence ID" value="CAB4136609.1"/>
    <property type="molecule type" value="Genomic_DNA"/>
</dbReference>
<reference evidence="1" key="1">
    <citation type="submission" date="2020-04" db="EMBL/GenBank/DDBJ databases">
        <authorList>
            <person name="Chiriac C."/>
            <person name="Salcher M."/>
            <person name="Ghai R."/>
            <person name="Kavagutti S V."/>
        </authorList>
    </citation>
    <scope>NUCLEOTIDE SEQUENCE</scope>
</reference>
<evidence type="ECO:0000313" key="1">
    <source>
        <dbReference type="EMBL" id="CAB4136609.1"/>
    </source>
</evidence>
<protein>
    <submittedName>
        <fullName evidence="1">Uncharacterized protein</fullName>
    </submittedName>
</protein>
<dbReference type="InterPro" id="IPR056209">
    <property type="entry name" value="SU10_adaptor"/>
</dbReference>